<comment type="subunit">
    <text evidence="9">Component of the TIM22 complex.</text>
</comment>
<dbReference type="Proteomes" id="UP001054945">
    <property type="component" value="Unassembled WGS sequence"/>
</dbReference>
<dbReference type="Pfam" id="PF02466">
    <property type="entry name" value="Tim17"/>
    <property type="match status" value="1"/>
</dbReference>
<organism evidence="10 11">
    <name type="scientific">Caerostris extrusa</name>
    <name type="common">Bark spider</name>
    <name type="synonym">Caerostris bankana</name>
    <dbReference type="NCBI Taxonomy" id="172846"/>
    <lineage>
        <taxon>Eukaryota</taxon>
        <taxon>Metazoa</taxon>
        <taxon>Ecdysozoa</taxon>
        <taxon>Arthropoda</taxon>
        <taxon>Chelicerata</taxon>
        <taxon>Arachnida</taxon>
        <taxon>Araneae</taxon>
        <taxon>Araneomorphae</taxon>
        <taxon>Entelegynae</taxon>
        <taxon>Araneoidea</taxon>
        <taxon>Araneidae</taxon>
        <taxon>Caerostris</taxon>
    </lineage>
</organism>
<comment type="similarity">
    <text evidence="2 9">Belongs to the Tim17/Tim22/Tim23 family.</text>
</comment>
<keyword evidence="3" id="KW-0812">Transmembrane</keyword>
<keyword evidence="6 9" id="KW-0496">Mitochondrion</keyword>
<accession>A0AAV4M8E9</accession>
<keyword evidence="4 9" id="KW-0999">Mitochondrion inner membrane</keyword>
<evidence type="ECO:0000256" key="7">
    <source>
        <dbReference type="ARBA" id="ARBA00023136"/>
    </source>
</evidence>
<sequence>METGNNIQTQNSKFDYRELSAMLLDPSIRLNNKIIVPTSLGTNIIKTKDELRVEAAFNSCTFKVMMSTVGGFGVGAFMGLISASMDPQTGIAVEKQTVRGILKDFKVRTLGYGKNFAIIGALFSAVECSIETHRGRSDWKNVTLSGGITGALIGMRAGVKAGIVSAAGFAAFSSIIEYYMH</sequence>
<evidence type="ECO:0000256" key="2">
    <source>
        <dbReference type="ARBA" id="ARBA00008444"/>
    </source>
</evidence>
<comment type="function">
    <text evidence="8 9">Essential core component of the TIM22 complex, a complex that mediates the import and insertion of multi-pass transmembrane proteins into the mitochondrial inner membrane. In the TIM22 complex, it constitutes the voltage-activated and signal-gated channel. Forms a twin-pore translocase that uses the membrane potential as external driving force in 2 voltage-dependent steps.</text>
</comment>
<evidence type="ECO:0000256" key="9">
    <source>
        <dbReference type="RuleBase" id="RU367038"/>
    </source>
</evidence>
<evidence type="ECO:0000313" key="11">
    <source>
        <dbReference type="Proteomes" id="UP001054945"/>
    </source>
</evidence>
<keyword evidence="5" id="KW-1133">Transmembrane helix</keyword>
<gene>
    <name evidence="10" type="primary">Tim22</name>
    <name evidence="10" type="ORF">CEXT_512221</name>
</gene>
<evidence type="ECO:0000256" key="4">
    <source>
        <dbReference type="ARBA" id="ARBA00022792"/>
    </source>
</evidence>
<dbReference type="AlphaFoldDB" id="A0AAV4M8E9"/>
<reference evidence="10 11" key="1">
    <citation type="submission" date="2021-06" db="EMBL/GenBank/DDBJ databases">
        <title>Caerostris extrusa draft genome.</title>
        <authorList>
            <person name="Kono N."/>
            <person name="Arakawa K."/>
        </authorList>
    </citation>
    <scope>NUCLEOTIDE SEQUENCE [LARGE SCALE GENOMIC DNA]</scope>
</reference>
<evidence type="ECO:0000256" key="5">
    <source>
        <dbReference type="ARBA" id="ARBA00022989"/>
    </source>
</evidence>
<dbReference type="PANTHER" id="PTHR14110:SF0">
    <property type="entry name" value="MITOCHONDRIAL IMPORT INNER MEMBRANE TRANSLOCASE SUBUNIT TIM22"/>
    <property type="match status" value="1"/>
</dbReference>
<dbReference type="PANTHER" id="PTHR14110">
    <property type="entry name" value="MITOCHONDRIAL IMPORT INNER MEMBRANE TRANSLOCASE SUBUNIT TIM22"/>
    <property type="match status" value="1"/>
</dbReference>
<keyword evidence="9" id="KW-0653">Protein transport</keyword>
<dbReference type="GO" id="GO:0008320">
    <property type="term" value="F:protein transmembrane transporter activity"/>
    <property type="evidence" value="ECO:0007669"/>
    <property type="project" value="UniProtKB-UniRule"/>
</dbReference>
<evidence type="ECO:0000256" key="6">
    <source>
        <dbReference type="ARBA" id="ARBA00023128"/>
    </source>
</evidence>
<dbReference type="GO" id="GO:0045039">
    <property type="term" value="P:protein insertion into mitochondrial inner membrane"/>
    <property type="evidence" value="ECO:0007669"/>
    <property type="project" value="UniProtKB-UniRule"/>
</dbReference>
<proteinExistence type="inferred from homology"/>
<evidence type="ECO:0000256" key="3">
    <source>
        <dbReference type="ARBA" id="ARBA00022692"/>
    </source>
</evidence>
<evidence type="ECO:0000256" key="1">
    <source>
        <dbReference type="ARBA" id="ARBA00004448"/>
    </source>
</evidence>
<comment type="caution">
    <text evidence="10">The sequence shown here is derived from an EMBL/GenBank/DDBJ whole genome shotgun (WGS) entry which is preliminary data.</text>
</comment>
<keyword evidence="9" id="KW-0811">Translocation</keyword>
<evidence type="ECO:0000313" key="10">
    <source>
        <dbReference type="EMBL" id="GIX68648.1"/>
    </source>
</evidence>
<comment type="subcellular location">
    <subcellularLocation>
        <location evidence="1 9">Mitochondrion inner membrane</location>
        <topology evidence="1 9">Multi-pass membrane protein</topology>
    </subcellularLocation>
</comment>
<dbReference type="GO" id="GO:0042721">
    <property type="term" value="C:TIM22 mitochondrial import inner membrane insertion complex"/>
    <property type="evidence" value="ECO:0007669"/>
    <property type="project" value="UniProtKB-UniRule"/>
</dbReference>
<evidence type="ECO:0000256" key="8">
    <source>
        <dbReference type="ARBA" id="ARBA00024713"/>
    </source>
</evidence>
<protein>
    <recommendedName>
        <fullName evidence="9">Mitochondrial import inner membrane translocase subunit TIM22</fullName>
    </recommendedName>
</protein>
<dbReference type="EMBL" id="BPLR01001985">
    <property type="protein sequence ID" value="GIX68648.1"/>
    <property type="molecule type" value="Genomic_DNA"/>
</dbReference>
<name>A0AAV4M8E9_CAEEX</name>
<keyword evidence="11" id="KW-1185">Reference proteome</keyword>
<dbReference type="InterPro" id="IPR039175">
    <property type="entry name" value="TIM22"/>
</dbReference>
<dbReference type="GO" id="GO:0030943">
    <property type="term" value="F:mitochondrion targeting sequence binding"/>
    <property type="evidence" value="ECO:0007669"/>
    <property type="project" value="TreeGrafter"/>
</dbReference>
<keyword evidence="7" id="KW-0472">Membrane</keyword>
<keyword evidence="9" id="KW-0813">Transport</keyword>